<name>A0ABX8W7M9_9LACO</name>
<evidence type="ECO:0000313" key="2">
    <source>
        <dbReference type="Proteomes" id="UP000826550"/>
    </source>
</evidence>
<gene>
    <name evidence="1" type="ORF">GYM71_10285</name>
</gene>
<evidence type="ECO:0000313" key="1">
    <source>
        <dbReference type="EMBL" id="QYN53781.1"/>
    </source>
</evidence>
<organism evidence="1 2">
    <name type="scientific">Lactobacillus panisapium</name>
    <dbReference type="NCBI Taxonomy" id="2012495"/>
    <lineage>
        <taxon>Bacteria</taxon>
        <taxon>Bacillati</taxon>
        <taxon>Bacillota</taxon>
        <taxon>Bacilli</taxon>
        <taxon>Lactobacillales</taxon>
        <taxon>Lactobacillaceae</taxon>
        <taxon>Lactobacillus</taxon>
    </lineage>
</organism>
<protein>
    <submittedName>
        <fullName evidence="1">Uncharacterized protein</fullName>
    </submittedName>
</protein>
<dbReference type="RefSeq" id="WP_220220410.1">
    <property type="nucleotide sequence ID" value="NZ_CP048268.1"/>
</dbReference>
<dbReference type="Proteomes" id="UP000826550">
    <property type="component" value="Chromosome"/>
</dbReference>
<proteinExistence type="predicted"/>
<reference evidence="1 2" key="1">
    <citation type="submission" date="2020-01" db="EMBL/GenBank/DDBJ databases">
        <title>Vast differences in strain-level diversity in the gut microbiota of two closely related honey bee species.</title>
        <authorList>
            <person name="Ellegaard K.M."/>
            <person name="Suenami S."/>
            <person name="Miyazaki R."/>
            <person name="Engel P."/>
        </authorList>
    </citation>
    <scope>NUCLEOTIDE SEQUENCE [LARGE SCALE GENOMIC DNA]</scope>
    <source>
        <strain evidence="1 2">ESL0416</strain>
    </source>
</reference>
<sequence length="94" mass="10644">MNDDYIKMALKDDGNLKVILKGCVENVAQEKVGVVSVVYLTKDPKKAEQKITEYNANKEEGDYYMVYSCPLDTFLPSLGHYPSIEIHQEDLNGK</sequence>
<accession>A0ABX8W7M9</accession>
<dbReference type="EMBL" id="CP048268">
    <property type="protein sequence ID" value="QYN53781.1"/>
    <property type="molecule type" value="Genomic_DNA"/>
</dbReference>
<keyword evidence="2" id="KW-1185">Reference proteome</keyword>